<gene>
    <name evidence="2" type="ORF">CRX53_10545</name>
    <name evidence="3" type="ORF">NCTC13032_03734</name>
    <name evidence="1" type="ORF">OEZ79_13020</name>
</gene>
<evidence type="ECO:0000313" key="4">
    <source>
        <dbReference type="Proteomes" id="UP000222768"/>
    </source>
</evidence>
<reference evidence="1" key="4">
    <citation type="journal article" date="2023" name="Genes Genomics">
        <title>Genomic insights of Leclercia adecarboxylata strains linked to an outbreak in public hospitals in Mexico.</title>
        <authorList>
            <person name="Barrios-Villa E."/>
            <person name="Pacheco-Flores B."/>
            <person name="Lozano-Zarain P."/>
            <person name="Del Campo-Ortega R."/>
            <person name="de Jesus Ascencio-Montiel I."/>
            <person name="Gonzalez-Leon M."/>
            <person name="Camorlinga-Ponce M."/>
            <person name="Gaytan Cervantes F.J."/>
            <person name="Gonzalez Torres C."/>
            <person name="Aguilar E."/>
            <person name="Gonzalez Ibarra J."/>
            <person name="Torres Lopez F.J."/>
            <person name="Rosas-Vargas H."/>
            <person name="Gonzalez-Bonilla C.R."/>
            <person name="Del Carmen Rocha-Gracia R."/>
        </authorList>
    </citation>
    <scope>NUCLEOTIDE SEQUENCE</scope>
    <source>
        <strain evidence="1">Lac40</strain>
    </source>
</reference>
<evidence type="ECO:0000313" key="3">
    <source>
        <dbReference type="EMBL" id="VTP68796.1"/>
    </source>
</evidence>
<reference evidence="2" key="2">
    <citation type="submission" date="2017-09" db="EMBL/GenBank/DDBJ databases">
        <title>FDA dAtabase for Regulatory Grade micrObial Sequences (FDA-ARGOS): Supporting development and validation of Infectious Disease Dx tests.</title>
        <authorList>
            <person name="Minogue T."/>
            <person name="Wolcott M."/>
            <person name="Wasieloski L."/>
            <person name="Aguilar W."/>
            <person name="Moore D."/>
            <person name="Tallon L.J."/>
            <person name="Sadzewicz L."/>
            <person name="Ott S."/>
            <person name="Zhao X."/>
            <person name="Nagaraj S."/>
            <person name="Vavikolanu K."/>
            <person name="Aluvathingal J."/>
            <person name="Nadendla S."/>
            <person name="Sichtig H."/>
        </authorList>
    </citation>
    <scope>NUCLEOTIDE SEQUENCE</scope>
    <source>
        <strain evidence="2">FDAARGOS_404</strain>
    </source>
</reference>
<evidence type="ECO:0000313" key="2">
    <source>
        <dbReference type="EMBL" id="PHH04383.1"/>
    </source>
</evidence>
<dbReference type="Proteomes" id="UP001149314">
    <property type="component" value="Unassembled WGS sequence"/>
</dbReference>
<evidence type="ECO:0000313" key="5">
    <source>
        <dbReference type="Proteomes" id="UP000310719"/>
    </source>
</evidence>
<dbReference type="EMBL" id="JAOURS010000012">
    <property type="protein sequence ID" value="MDC6639160.1"/>
    <property type="molecule type" value="Genomic_DNA"/>
</dbReference>
<dbReference type="Proteomes" id="UP000310719">
    <property type="component" value="Chromosome"/>
</dbReference>
<proteinExistence type="predicted"/>
<protein>
    <submittedName>
        <fullName evidence="3">Uncharacterized protein</fullName>
    </submittedName>
</protein>
<name>A0A4U9HY10_9ENTR</name>
<dbReference type="Proteomes" id="UP000222768">
    <property type="component" value="Unassembled WGS sequence"/>
</dbReference>
<organism evidence="3 5">
    <name type="scientific">Leclercia adecarboxylata</name>
    <dbReference type="NCBI Taxonomy" id="83655"/>
    <lineage>
        <taxon>Bacteria</taxon>
        <taxon>Pseudomonadati</taxon>
        <taxon>Pseudomonadota</taxon>
        <taxon>Gammaproteobacteria</taxon>
        <taxon>Enterobacterales</taxon>
        <taxon>Enterobacteriaceae</taxon>
        <taxon>Leclercia</taxon>
    </lineage>
</organism>
<evidence type="ECO:0000313" key="1">
    <source>
        <dbReference type="EMBL" id="MDC6639160.1"/>
    </source>
</evidence>
<accession>A0A4U9HY10</accession>
<dbReference type="EMBL" id="PDLK01000002">
    <property type="protein sequence ID" value="PHH04383.1"/>
    <property type="molecule type" value="Genomic_DNA"/>
</dbReference>
<reference evidence="4" key="1">
    <citation type="submission" date="2017-09" db="EMBL/GenBank/DDBJ databases">
        <title>FDA dAtabase for Regulatory Grade micrObial Sequences (FDA-ARGOS): Supporting development and validation of Infectious Disease Dx tests.</title>
        <authorList>
            <person name="Minogue T."/>
            <person name="Wolcott M."/>
            <person name="Wasieloski L."/>
            <person name="Aguilar W."/>
            <person name="Moore D."/>
            <person name="Tallon L."/>
            <person name="Sadzewicz L."/>
            <person name="Ott S."/>
            <person name="Zhao X."/>
            <person name="Nagaraj S."/>
            <person name="Vavikolanu K."/>
            <person name="Aluvathingal J."/>
            <person name="Nadendla S."/>
            <person name="Sichtig H."/>
        </authorList>
    </citation>
    <scope>NUCLEOTIDE SEQUENCE [LARGE SCALE GENOMIC DNA]</scope>
    <source>
        <strain evidence="4">FDAARGOS_404</strain>
    </source>
</reference>
<sequence length="227" mass="25749">MTLMSLPDVYRATNANTLAMWEENAGIGDVRKENYYDPVKFALATGLQPPISAPVSRLLDELKKLTGDDPLADTLPAQGFHFTFLPLTQPLYKVDEPLPVKVEQLRTIWAEYQAKKIVIRKLRLVALPSQLLLAGIPDEPAIAMRQSFCEKILASSWKNELLVRHANSPLPAPFWHSTLLRYNAEFLPAEVRQFFIKRQNIDFGDVAGELTLAKINYNWTKCYPPAR</sequence>
<dbReference type="RefSeq" id="WP_032610969.1">
    <property type="nucleotide sequence ID" value="NZ_CP060824.1"/>
</dbReference>
<dbReference type="AlphaFoldDB" id="A0A4U9HY10"/>
<dbReference type="EMBL" id="LR590464">
    <property type="protein sequence ID" value="VTP68796.1"/>
    <property type="molecule type" value="Genomic_DNA"/>
</dbReference>
<reference evidence="3 5" key="3">
    <citation type="submission" date="2019-05" db="EMBL/GenBank/DDBJ databases">
        <authorList>
            <consortium name="Pathogen Informatics"/>
        </authorList>
    </citation>
    <scope>NUCLEOTIDE SEQUENCE [LARGE SCALE GENOMIC DNA]</scope>
    <source>
        <strain evidence="3 5">NCTC13032</strain>
    </source>
</reference>